<keyword evidence="2" id="KW-1185">Reference proteome</keyword>
<dbReference type="Pfam" id="PF07893">
    <property type="entry name" value="DUF1668"/>
    <property type="match status" value="2"/>
</dbReference>
<proteinExistence type="predicted"/>
<evidence type="ECO:0000313" key="2">
    <source>
        <dbReference type="Proteomes" id="UP000636709"/>
    </source>
</evidence>
<comment type="caution">
    <text evidence="1">The sequence shown here is derived from an EMBL/GenBank/DDBJ whole genome shotgun (WGS) entry which is preliminary data.</text>
</comment>
<dbReference type="InterPro" id="IPR012871">
    <property type="entry name" value="DUF1668_ORYSA"/>
</dbReference>
<reference evidence="1" key="1">
    <citation type="submission" date="2020-07" db="EMBL/GenBank/DDBJ databases">
        <title>Genome sequence and genetic diversity analysis of an under-domesticated orphan crop, white fonio (Digitaria exilis).</title>
        <authorList>
            <person name="Bennetzen J.L."/>
            <person name="Chen S."/>
            <person name="Ma X."/>
            <person name="Wang X."/>
            <person name="Yssel A.E.J."/>
            <person name="Chaluvadi S.R."/>
            <person name="Johnson M."/>
            <person name="Gangashetty P."/>
            <person name="Hamidou F."/>
            <person name="Sanogo M.D."/>
            <person name="Zwaenepoel A."/>
            <person name="Wallace J."/>
            <person name="Van De Peer Y."/>
            <person name="Van Deynze A."/>
        </authorList>
    </citation>
    <scope>NUCLEOTIDE SEQUENCE</scope>
    <source>
        <tissue evidence="1">Leaves</tissue>
    </source>
</reference>
<dbReference type="PANTHER" id="PTHR33085">
    <property type="entry name" value="OS12G0113100 PROTEIN-RELATED"/>
    <property type="match status" value="1"/>
</dbReference>
<accession>A0A835B9I2</accession>
<organism evidence="1 2">
    <name type="scientific">Digitaria exilis</name>
    <dbReference type="NCBI Taxonomy" id="1010633"/>
    <lineage>
        <taxon>Eukaryota</taxon>
        <taxon>Viridiplantae</taxon>
        <taxon>Streptophyta</taxon>
        <taxon>Embryophyta</taxon>
        <taxon>Tracheophyta</taxon>
        <taxon>Spermatophyta</taxon>
        <taxon>Magnoliopsida</taxon>
        <taxon>Liliopsida</taxon>
        <taxon>Poales</taxon>
        <taxon>Poaceae</taxon>
        <taxon>PACMAD clade</taxon>
        <taxon>Panicoideae</taxon>
        <taxon>Panicodae</taxon>
        <taxon>Paniceae</taxon>
        <taxon>Anthephorinae</taxon>
        <taxon>Digitaria</taxon>
    </lineage>
</organism>
<sequence>MPKRRSDERGGGGGSRAEPRQQHLYLVIDDWDCGYSIRKVKFPFPSASSGGNSGADEQQRLPHPFMRLVIMGLHANGPAVQIIDVHTRSVLFGPSSNYPAFPIYFPIGGDKLIAMDSGSHELCGPLVHDLHTRLDVTSYAVHSDGETILLSTNGDDGSATFAFDTRKFLWTRLGEWRLPFTGRGHFDSDLHALVGLDSENLGYLVACDVPSTNRRCPVPAWKRSKDKVFSEDPGERHVGATLVYMGRRRKFCLVECVSVEAKGDNADQMLLEKPGAVPQRSRYMYRLMTFTLKYDKMDDLRVKHGRVQYYKVPKKATTDFVCADPVAFWL</sequence>
<dbReference type="Proteomes" id="UP000636709">
    <property type="component" value="Unassembled WGS sequence"/>
</dbReference>
<dbReference type="AlphaFoldDB" id="A0A835B9I2"/>
<evidence type="ECO:0000313" key="1">
    <source>
        <dbReference type="EMBL" id="KAF8684303.1"/>
    </source>
</evidence>
<gene>
    <name evidence="1" type="ORF">HU200_044354</name>
</gene>
<dbReference type="OrthoDB" id="651695at2759"/>
<dbReference type="EMBL" id="JACEFO010002100">
    <property type="protein sequence ID" value="KAF8684303.1"/>
    <property type="molecule type" value="Genomic_DNA"/>
</dbReference>
<name>A0A835B9I2_9POAL</name>
<protein>
    <submittedName>
        <fullName evidence="1">Uncharacterized protein</fullName>
    </submittedName>
</protein>